<dbReference type="CDD" id="cd05013">
    <property type="entry name" value="SIS_RpiR"/>
    <property type="match status" value="1"/>
</dbReference>
<evidence type="ECO:0000256" key="1">
    <source>
        <dbReference type="ARBA" id="ARBA00023015"/>
    </source>
</evidence>
<dbReference type="InterPro" id="IPR036388">
    <property type="entry name" value="WH-like_DNA-bd_sf"/>
</dbReference>
<dbReference type="InterPro" id="IPR046348">
    <property type="entry name" value="SIS_dom_sf"/>
</dbReference>
<dbReference type="Pfam" id="PF01418">
    <property type="entry name" value="HTH_6"/>
    <property type="match status" value="1"/>
</dbReference>
<keyword evidence="3" id="KW-0804">Transcription</keyword>
<dbReference type="RefSeq" id="WP_075103958.1">
    <property type="nucleotide sequence ID" value="NZ_MSJM01000001.1"/>
</dbReference>
<organism evidence="6 7">
    <name type="scientific">Streptococcus cuniculi</name>
    <dbReference type="NCBI Taxonomy" id="1432788"/>
    <lineage>
        <taxon>Bacteria</taxon>
        <taxon>Bacillati</taxon>
        <taxon>Bacillota</taxon>
        <taxon>Bacilli</taxon>
        <taxon>Lactobacillales</taxon>
        <taxon>Streptococcaceae</taxon>
        <taxon>Streptococcus</taxon>
    </lineage>
</organism>
<gene>
    <name evidence="6" type="ORF">BU202_01125</name>
</gene>
<protein>
    <submittedName>
        <fullName evidence="6">RpiR family transcriptional regulator</fullName>
    </submittedName>
</protein>
<evidence type="ECO:0000256" key="3">
    <source>
        <dbReference type="ARBA" id="ARBA00023163"/>
    </source>
</evidence>
<dbReference type="SUPFAM" id="SSF53697">
    <property type="entry name" value="SIS domain"/>
    <property type="match status" value="1"/>
</dbReference>
<dbReference type="GO" id="GO:0003700">
    <property type="term" value="F:DNA-binding transcription factor activity"/>
    <property type="evidence" value="ECO:0007669"/>
    <property type="project" value="InterPro"/>
</dbReference>
<dbReference type="GO" id="GO:1901135">
    <property type="term" value="P:carbohydrate derivative metabolic process"/>
    <property type="evidence" value="ECO:0007669"/>
    <property type="project" value="InterPro"/>
</dbReference>
<dbReference type="Pfam" id="PF01380">
    <property type="entry name" value="SIS"/>
    <property type="match status" value="1"/>
</dbReference>
<dbReference type="SUPFAM" id="SSF46689">
    <property type="entry name" value="Homeodomain-like"/>
    <property type="match status" value="1"/>
</dbReference>
<dbReference type="InterPro" id="IPR047640">
    <property type="entry name" value="RpiR-like"/>
</dbReference>
<dbReference type="PROSITE" id="PS51464">
    <property type="entry name" value="SIS"/>
    <property type="match status" value="1"/>
</dbReference>
<keyword evidence="7" id="KW-1185">Reference proteome</keyword>
<dbReference type="InterPro" id="IPR000281">
    <property type="entry name" value="HTH_RpiR"/>
</dbReference>
<evidence type="ECO:0000313" key="6">
    <source>
        <dbReference type="EMBL" id="OLF48915.1"/>
    </source>
</evidence>
<dbReference type="PANTHER" id="PTHR30514:SF1">
    <property type="entry name" value="HTH-TYPE TRANSCRIPTIONAL REGULATOR HEXR-RELATED"/>
    <property type="match status" value="1"/>
</dbReference>
<sequence length="273" mass="30509">MTIFSPNINGLTKSEQRILQFIQDNHISVETMTIQYLATQCNTSTATVSRLAKKLGFSNFHKFKLELLNTKYDELYDAQITSADSVEHLVLKLANSNMTSIQETLSLLNIEELKYVVELVRNANTIYLFGVGTSGTVCSDFYYKLNRLGKNCIYTQDSHIQTASIVSASPDDIAIGISYSGTTKEVLVPLRFAASHALKTIAITGVGTSPIVNICDFVFRIPRHEQELRVGAIDSRNNSMFLTDLLYLAMIQEDVSQLKTIFETTKDLTNLLK</sequence>
<dbReference type="Proteomes" id="UP000186890">
    <property type="component" value="Unassembled WGS sequence"/>
</dbReference>
<proteinExistence type="predicted"/>
<dbReference type="InterPro" id="IPR001347">
    <property type="entry name" value="SIS_dom"/>
</dbReference>
<evidence type="ECO:0000259" key="5">
    <source>
        <dbReference type="PROSITE" id="PS51464"/>
    </source>
</evidence>
<dbReference type="GO" id="GO:0003677">
    <property type="term" value="F:DNA binding"/>
    <property type="evidence" value="ECO:0007669"/>
    <property type="project" value="UniProtKB-KW"/>
</dbReference>
<dbReference type="PANTHER" id="PTHR30514">
    <property type="entry name" value="GLUCOKINASE"/>
    <property type="match status" value="1"/>
</dbReference>
<dbReference type="OrthoDB" id="1648815at2"/>
<dbReference type="PROSITE" id="PS51071">
    <property type="entry name" value="HTH_RPIR"/>
    <property type="match status" value="1"/>
</dbReference>
<keyword evidence="1" id="KW-0805">Transcription regulation</keyword>
<dbReference type="InterPro" id="IPR009057">
    <property type="entry name" value="Homeodomain-like_sf"/>
</dbReference>
<keyword evidence="2" id="KW-0238">DNA-binding</keyword>
<accession>A0A1Q8EAW5</accession>
<comment type="caution">
    <text evidence="6">The sequence shown here is derived from an EMBL/GenBank/DDBJ whole genome shotgun (WGS) entry which is preliminary data.</text>
</comment>
<dbReference type="Gene3D" id="1.10.10.10">
    <property type="entry name" value="Winged helix-like DNA-binding domain superfamily/Winged helix DNA-binding domain"/>
    <property type="match status" value="1"/>
</dbReference>
<dbReference type="GO" id="GO:0097367">
    <property type="term" value="F:carbohydrate derivative binding"/>
    <property type="evidence" value="ECO:0007669"/>
    <property type="project" value="InterPro"/>
</dbReference>
<dbReference type="InterPro" id="IPR035472">
    <property type="entry name" value="RpiR-like_SIS"/>
</dbReference>
<dbReference type="AlphaFoldDB" id="A0A1Q8EAW5"/>
<dbReference type="Gene3D" id="3.40.50.10490">
    <property type="entry name" value="Glucose-6-phosphate isomerase like protein, domain 1"/>
    <property type="match status" value="1"/>
</dbReference>
<name>A0A1Q8EAW5_9STRE</name>
<reference evidence="7" key="1">
    <citation type="submission" date="2016-12" db="EMBL/GenBank/DDBJ databases">
        <authorList>
            <person name="Gulvik C.A."/>
        </authorList>
    </citation>
    <scope>NUCLEOTIDE SEQUENCE [LARGE SCALE GENOMIC DNA]</scope>
    <source>
        <strain evidence="7">NED12-00049-6B</strain>
    </source>
</reference>
<evidence type="ECO:0000313" key="7">
    <source>
        <dbReference type="Proteomes" id="UP000186890"/>
    </source>
</evidence>
<evidence type="ECO:0000259" key="4">
    <source>
        <dbReference type="PROSITE" id="PS51071"/>
    </source>
</evidence>
<feature type="domain" description="SIS" evidence="5">
    <location>
        <begin position="116"/>
        <end position="256"/>
    </location>
</feature>
<feature type="domain" description="HTH rpiR-type" evidence="4">
    <location>
        <begin position="1"/>
        <end position="74"/>
    </location>
</feature>
<dbReference type="EMBL" id="MSJM01000001">
    <property type="protein sequence ID" value="OLF48915.1"/>
    <property type="molecule type" value="Genomic_DNA"/>
</dbReference>
<evidence type="ECO:0000256" key="2">
    <source>
        <dbReference type="ARBA" id="ARBA00023125"/>
    </source>
</evidence>